<dbReference type="EMBL" id="CM039175">
    <property type="protein sequence ID" value="KAH9735655.1"/>
    <property type="molecule type" value="Genomic_DNA"/>
</dbReference>
<protein>
    <submittedName>
        <fullName evidence="1">Very-long-chain aldehyde decarbonylase CER1</fullName>
    </submittedName>
</protein>
<accession>A0ACB8JV58</accession>
<proteinExistence type="predicted"/>
<evidence type="ECO:0000313" key="2">
    <source>
        <dbReference type="Proteomes" id="UP000829398"/>
    </source>
</evidence>
<dbReference type="Proteomes" id="UP000829398">
    <property type="component" value="Chromosome 6"/>
</dbReference>
<gene>
    <name evidence="1" type="ORF">KPL71_017816</name>
</gene>
<keyword evidence="2" id="KW-1185">Reference proteome</keyword>
<name>A0ACB8JV58_CITSI</name>
<organism evidence="1 2">
    <name type="scientific">Citrus sinensis</name>
    <name type="common">Sweet orange</name>
    <name type="synonym">Citrus aurantium var. sinensis</name>
    <dbReference type="NCBI Taxonomy" id="2711"/>
    <lineage>
        <taxon>Eukaryota</taxon>
        <taxon>Viridiplantae</taxon>
        <taxon>Streptophyta</taxon>
        <taxon>Embryophyta</taxon>
        <taxon>Tracheophyta</taxon>
        <taxon>Spermatophyta</taxon>
        <taxon>Magnoliopsida</taxon>
        <taxon>eudicotyledons</taxon>
        <taxon>Gunneridae</taxon>
        <taxon>Pentapetalae</taxon>
        <taxon>rosids</taxon>
        <taxon>malvids</taxon>
        <taxon>Sapindales</taxon>
        <taxon>Rutaceae</taxon>
        <taxon>Aurantioideae</taxon>
        <taxon>Citrus</taxon>
    </lineage>
</organism>
<reference evidence="2" key="1">
    <citation type="journal article" date="2023" name="Hortic. Res.">
        <title>A chromosome-level phased genome enabling allele-level studies in sweet orange: a case study on citrus Huanglongbing tolerance.</title>
        <authorList>
            <person name="Wu B."/>
            <person name="Yu Q."/>
            <person name="Deng Z."/>
            <person name="Duan Y."/>
            <person name="Luo F."/>
            <person name="Gmitter F. Jr."/>
        </authorList>
    </citation>
    <scope>NUCLEOTIDE SEQUENCE [LARGE SCALE GENOMIC DNA]</scope>
    <source>
        <strain evidence="2">cv. Valencia</strain>
    </source>
</reference>
<sequence>MASKPGILTDWPWTPLGNFKYIVLAPWIIHSTYSFMVKDEKERDLLNFLIFPFLLWRMLHNQIWISLSRYRTAKGRNRIVDKPIEFEQVDRERNWDDQIILSGILFYVVFGKMLPGGTQLPIWRLDGVILMALLHAGPVEFVYYWLHRALHHHYLYSRYHSHHHSSIVTEPITSVTHPFAELITYYVLFSTPLITTVLTGAGSIVLAFGYITYIDLMNNMGHCNFELIPKWLFTIFPPLKYLMYTPSFHSLHHTQFRANYSLFMPLYDYLFSTVDKTSDTLYETSLKKQDDSLDVVYLTHLTTPESIYHMRLGLVSLASKPHHHASSEWYKWLLWPVTLLSMMITWIYGRTFVVERNRLNKLKLQTWAISKYNMQYFSQRQNESINRLIEEAILEAEEKGARVISLGLLNQGEELNRYGGLFVHKNPELKIKVVDGSSLAVAVLTNSIPDGTTQVVIRGILTKVAYATAFALCQKGIQVVTLREDEHEKLIRSFGGKSESKNLLVSRSYCQKIWLVGNGLTEEEQSKAERGTMFVPFSQFPPAKKRRKDCTYHLTPAMATPAALENVDSCENWLPRRVMSAWRIGGIVHALEGWNEHECGYTISNVDTVWDAALRHGFVPLTIPTQS</sequence>
<evidence type="ECO:0000313" key="1">
    <source>
        <dbReference type="EMBL" id="KAH9735655.1"/>
    </source>
</evidence>
<comment type="caution">
    <text evidence="1">The sequence shown here is derived from an EMBL/GenBank/DDBJ whole genome shotgun (WGS) entry which is preliminary data.</text>
</comment>